<feature type="domain" description="RRM" evidence="4">
    <location>
        <begin position="90"/>
        <end position="171"/>
    </location>
</feature>
<feature type="region of interest" description="Disordered" evidence="3">
    <location>
        <begin position="176"/>
        <end position="200"/>
    </location>
</feature>
<dbReference type="Gene3D" id="3.30.70.330">
    <property type="match status" value="3"/>
</dbReference>
<dbReference type="PANTHER" id="PTHR15481">
    <property type="entry name" value="RIBONUCLEIC ACID BINDING PROTEIN S1"/>
    <property type="match status" value="1"/>
</dbReference>
<dbReference type="GO" id="GO:0005737">
    <property type="term" value="C:cytoplasm"/>
    <property type="evidence" value="ECO:0007669"/>
    <property type="project" value="TreeGrafter"/>
</dbReference>
<evidence type="ECO:0000256" key="3">
    <source>
        <dbReference type="SAM" id="MobiDB-lite"/>
    </source>
</evidence>
<accession>A0A1X2G6V4</accession>
<reference evidence="5 6" key="1">
    <citation type="submission" date="2016-07" db="EMBL/GenBank/DDBJ databases">
        <title>Pervasive Adenine N6-methylation of Active Genes in Fungi.</title>
        <authorList>
            <consortium name="DOE Joint Genome Institute"/>
            <person name="Mondo S.J."/>
            <person name="Dannebaum R.O."/>
            <person name="Kuo R.C."/>
            <person name="Labutti K."/>
            <person name="Haridas S."/>
            <person name="Kuo A."/>
            <person name="Salamov A."/>
            <person name="Ahrendt S.R."/>
            <person name="Lipzen A."/>
            <person name="Sullivan W."/>
            <person name="Andreopoulos W.B."/>
            <person name="Clum A."/>
            <person name="Lindquist E."/>
            <person name="Daum C."/>
            <person name="Ramamoorthy G.K."/>
            <person name="Gryganskyi A."/>
            <person name="Culley D."/>
            <person name="Magnuson J.K."/>
            <person name="James T.Y."/>
            <person name="O'Malley M.A."/>
            <person name="Stajich J.E."/>
            <person name="Spatafora J.W."/>
            <person name="Visel A."/>
            <person name="Grigoriev I.V."/>
        </authorList>
    </citation>
    <scope>NUCLEOTIDE SEQUENCE [LARGE SCALE GENOMIC DNA]</scope>
    <source>
        <strain evidence="5 6">NRRL 3301</strain>
    </source>
</reference>
<evidence type="ECO:0000256" key="2">
    <source>
        <dbReference type="PROSITE-ProRule" id="PRU00176"/>
    </source>
</evidence>
<organism evidence="5 6">
    <name type="scientific">Hesseltinella vesiculosa</name>
    <dbReference type="NCBI Taxonomy" id="101127"/>
    <lineage>
        <taxon>Eukaryota</taxon>
        <taxon>Fungi</taxon>
        <taxon>Fungi incertae sedis</taxon>
        <taxon>Mucoromycota</taxon>
        <taxon>Mucoromycotina</taxon>
        <taxon>Mucoromycetes</taxon>
        <taxon>Mucorales</taxon>
        <taxon>Cunninghamellaceae</taxon>
        <taxon>Hesseltinella</taxon>
    </lineage>
</organism>
<dbReference type="Pfam" id="PF00076">
    <property type="entry name" value="RRM_1"/>
    <property type="match status" value="3"/>
</dbReference>
<dbReference type="AlphaFoldDB" id="A0A1X2G6V4"/>
<dbReference type="PROSITE" id="PS50102">
    <property type="entry name" value="RRM"/>
    <property type="match status" value="3"/>
</dbReference>
<dbReference type="GO" id="GO:0003723">
    <property type="term" value="F:RNA binding"/>
    <property type="evidence" value="ECO:0007669"/>
    <property type="project" value="UniProtKB-UniRule"/>
</dbReference>
<feature type="domain" description="RRM" evidence="4">
    <location>
        <begin position="250"/>
        <end position="321"/>
    </location>
</feature>
<dbReference type="SMART" id="SM00360">
    <property type="entry name" value="RRM"/>
    <property type="match status" value="3"/>
</dbReference>
<gene>
    <name evidence="5" type="ORF">DM01DRAFT_1410606</name>
</gene>
<dbReference type="GO" id="GO:0005654">
    <property type="term" value="C:nucleoplasm"/>
    <property type="evidence" value="ECO:0007669"/>
    <property type="project" value="TreeGrafter"/>
</dbReference>
<dbReference type="GO" id="GO:0061574">
    <property type="term" value="C:ASAP complex"/>
    <property type="evidence" value="ECO:0007669"/>
    <property type="project" value="TreeGrafter"/>
</dbReference>
<dbReference type="STRING" id="101127.A0A1X2G6V4"/>
<dbReference type="InterPro" id="IPR012677">
    <property type="entry name" value="Nucleotide-bd_a/b_plait_sf"/>
</dbReference>
<name>A0A1X2G6V4_9FUNG</name>
<sequence length="402" mass="44154">MPKSNKTLSISHLSSEITEKTLRDIFSMIASVQSVQLQAQTHSGLVTFDERQGAEQALHTMDGRVIHGQKIHVQWHTKQSMLSMMHSQKYRMLVDGLHVDVTSAMLEKEFAPYKPKHVEMIMDKTTHLPKGHALIEFDDKEMANKAMMAMDGKRLFQGKASSAIRCCWANDHLFPSTSPSSSSTPIPISAVASSPSSNYSTPLASPRFTSLSLTSMASAPPSPRTTSVRVTSANNLSYEDIFAQTPPYNTTVDVFNLPDSVTEQDLVSHFQQYGYVLHIDILDGGRASLQLDTHGNAATAIFALQGFMMDDQPISLAWGQCGDEGPHPTSRGPRKPSVSSVFQQMYHQPTPNVPGYFDMLNMRPPAPVVGSPGASGGKAGEAIHGWHQYNYVHYSAGHQNIR</sequence>
<evidence type="ECO:0000256" key="1">
    <source>
        <dbReference type="ARBA" id="ARBA00022884"/>
    </source>
</evidence>
<dbReference type="InterPro" id="IPR000504">
    <property type="entry name" value="RRM_dom"/>
</dbReference>
<evidence type="ECO:0000313" key="6">
    <source>
        <dbReference type="Proteomes" id="UP000242146"/>
    </source>
</evidence>
<dbReference type="OrthoDB" id="8093034at2759"/>
<keyword evidence="6" id="KW-1185">Reference proteome</keyword>
<evidence type="ECO:0000259" key="4">
    <source>
        <dbReference type="PROSITE" id="PS50102"/>
    </source>
</evidence>
<proteinExistence type="predicted"/>
<keyword evidence="1 2" id="KW-0694">RNA-binding</keyword>
<evidence type="ECO:0000313" key="5">
    <source>
        <dbReference type="EMBL" id="ORX46553.1"/>
    </source>
</evidence>
<dbReference type="InterPro" id="IPR035979">
    <property type="entry name" value="RBD_domain_sf"/>
</dbReference>
<dbReference type="PANTHER" id="PTHR15481:SF0">
    <property type="entry name" value="LD23870P-RELATED"/>
    <property type="match status" value="1"/>
</dbReference>
<dbReference type="EMBL" id="MCGT01000037">
    <property type="protein sequence ID" value="ORX46553.1"/>
    <property type="molecule type" value="Genomic_DNA"/>
</dbReference>
<dbReference type="CDD" id="cd00590">
    <property type="entry name" value="RRM_SF"/>
    <property type="match status" value="2"/>
</dbReference>
<dbReference type="Proteomes" id="UP000242146">
    <property type="component" value="Unassembled WGS sequence"/>
</dbReference>
<comment type="caution">
    <text evidence="5">The sequence shown here is derived from an EMBL/GenBank/DDBJ whole genome shotgun (WGS) entry which is preliminary data.</text>
</comment>
<feature type="domain" description="RRM" evidence="4">
    <location>
        <begin position="6"/>
        <end position="78"/>
    </location>
</feature>
<dbReference type="SUPFAM" id="SSF54928">
    <property type="entry name" value="RNA-binding domain, RBD"/>
    <property type="match status" value="2"/>
</dbReference>
<protein>
    <recommendedName>
        <fullName evidence="4">RRM domain-containing protein</fullName>
    </recommendedName>
</protein>
<dbReference type="GO" id="GO:0000398">
    <property type="term" value="P:mRNA splicing, via spliceosome"/>
    <property type="evidence" value="ECO:0007669"/>
    <property type="project" value="TreeGrafter"/>
</dbReference>